<accession>A0AAE3FIB1</accession>
<evidence type="ECO:0000256" key="8">
    <source>
        <dbReference type="ARBA" id="ARBA00044972"/>
    </source>
</evidence>
<dbReference type="CDD" id="cd20308">
    <property type="entry name" value="cupin_YdaE"/>
    <property type="match status" value="1"/>
</dbReference>
<keyword evidence="4 9" id="KW-0413">Isomerase</keyword>
<organism evidence="9 10">
    <name type="scientific">Candidatus Colimorpha enterica</name>
    <dbReference type="NCBI Taxonomy" id="3083063"/>
    <lineage>
        <taxon>Bacteria</taxon>
        <taxon>Pseudomonadati</taxon>
        <taxon>Bacteroidota</taxon>
        <taxon>Bacteroidia</taxon>
        <taxon>Bacteroidales</taxon>
        <taxon>Candidatus Colimorpha</taxon>
    </lineage>
</organism>
<comment type="caution">
    <text evidence="9">The sequence shown here is derived from an EMBL/GenBank/DDBJ whole genome shotgun (WGS) entry which is preliminary data.</text>
</comment>
<evidence type="ECO:0000256" key="7">
    <source>
        <dbReference type="ARBA" id="ARBA00044951"/>
    </source>
</evidence>
<evidence type="ECO:0000256" key="6">
    <source>
        <dbReference type="ARBA" id="ARBA00044907"/>
    </source>
</evidence>
<dbReference type="Proteomes" id="UP001139365">
    <property type="component" value="Unassembled WGS sequence"/>
</dbReference>
<evidence type="ECO:0000256" key="3">
    <source>
        <dbReference type="ARBA" id="ARBA00023211"/>
    </source>
</evidence>
<evidence type="ECO:0000256" key="4">
    <source>
        <dbReference type="ARBA" id="ARBA00023235"/>
    </source>
</evidence>
<dbReference type="InterPro" id="IPR014710">
    <property type="entry name" value="RmlC-like_jellyroll"/>
</dbReference>
<dbReference type="GO" id="GO:0046872">
    <property type="term" value="F:metal ion binding"/>
    <property type="evidence" value="ECO:0007669"/>
    <property type="project" value="UniProtKB-KW"/>
</dbReference>
<evidence type="ECO:0000256" key="5">
    <source>
        <dbReference type="ARBA" id="ARBA00023277"/>
    </source>
</evidence>
<comment type="cofactor">
    <cofactor evidence="1">
        <name>Mn(2+)</name>
        <dbReference type="ChEBI" id="CHEBI:29035"/>
    </cofactor>
</comment>
<gene>
    <name evidence="9" type="ORF">MR241_06895</name>
</gene>
<evidence type="ECO:0000313" key="10">
    <source>
        <dbReference type="Proteomes" id="UP001139365"/>
    </source>
</evidence>
<proteinExistence type="inferred from homology"/>
<keyword evidence="2" id="KW-0479">Metal-binding</keyword>
<keyword evidence="5" id="KW-0119">Carbohydrate metabolism</keyword>
<keyword evidence="3" id="KW-0464">Manganese</keyword>
<evidence type="ECO:0000313" key="9">
    <source>
        <dbReference type="EMBL" id="MCI5756004.1"/>
    </source>
</evidence>
<sequence length="183" mass="20654">MTEEFITEKQHLAAKTMRDAGIAVTAAEENNIEICDYDLGRYDEIGTAILIYVNTERCCGKEMVLEEGQLCPEHYHPPLPQYGYPGKEETFRCRKGIVWLYVEGEPTANPGFQVPADKKDTFTVWHEIRLTAGEQYTLKPNTKHWFAAGRGGAVISEFSTPSFDLSDVFTDPAITRISNISER</sequence>
<evidence type="ECO:0000256" key="2">
    <source>
        <dbReference type="ARBA" id="ARBA00022723"/>
    </source>
</evidence>
<evidence type="ECO:0000256" key="1">
    <source>
        <dbReference type="ARBA" id="ARBA00001936"/>
    </source>
</evidence>
<dbReference type="InterPro" id="IPR011051">
    <property type="entry name" value="RmlC_Cupin_sf"/>
</dbReference>
<dbReference type="InterPro" id="IPR010864">
    <property type="entry name" value="D-lyxose_isomer"/>
</dbReference>
<dbReference type="EMBL" id="JALEMU010000111">
    <property type="protein sequence ID" value="MCI5756004.1"/>
    <property type="molecule type" value="Genomic_DNA"/>
</dbReference>
<dbReference type="SUPFAM" id="SSF51182">
    <property type="entry name" value="RmlC-like cupins"/>
    <property type="match status" value="1"/>
</dbReference>
<comment type="catalytic activity">
    <reaction evidence="6">
        <text>D-lyxose = D-xylulose</text>
        <dbReference type="Rhea" id="RHEA:14201"/>
        <dbReference type="ChEBI" id="CHEBI:16789"/>
        <dbReference type="ChEBI" id="CHEBI:17140"/>
        <dbReference type="EC" id="5.3.1.15"/>
    </reaction>
</comment>
<dbReference type="Pfam" id="PF07385">
    <property type="entry name" value="Lyx_isomer"/>
    <property type="match status" value="1"/>
</dbReference>
<comment type="similarity">
    <text evidence="7">Belongs to the D-lyxose ketol-isomerase family.</text>
</comment>
<protein>
    <recommendedName>
        <fullName evidence="8">D-lyxose ketol-isomerase</fullName>
        <ecNumber evidence="8">5.3.1.15</ecNumber>
    </recommendedName>
</protein>
<dbReference type="EC" id="5.3.1.15" evidence="8"/>
<dbReference type="Gene3D" id="2.60.120.10">
    <property type="entry name" value="Jelly Rolls"/>
    <property type="match status" value="1"/>
</dbReference>
<name>A0AAE3FIB1_9BACT</name>
<reference evidence="9 10" key="1">
    <citation type="submission" date="2022-03" db="EMBL/GenBank/DDBJ databases">
        <title>Metagenome-assembled genomes from swine fecal metagenomes.</title>
        <authorList>
            <person name="Holman D.B."/>
            <person name="Kommadath A."/>
        </authorList>
    </citation>
    <scope>NUCLEOTIDE SEQUENCE [LARGE SCALE GENOMIC DNA]</scope>
    <source>
        <strain evidence="9">SUG147</strain>
    </source>
</reference>
<dbReference type="GO" id="GO:0047828">
    <property type="term" value="F:D-lyxose ketol-isomerase activity"/>
    <property type="evidence" value="ECO:0007669"/>
    <property type="project" value="UniProtKB-EC"/>
</dbReference>
<dbReference type="AlphaFoldDB" id="A0AAE3FIB1"/>